<dbReference type="EMBL" id="KL250521">
    <property type="protein sequence ID" value="KGB32878.1"/>
    <property type="molecule type" value="Genomic_DNA"/>
</dbReference>
<proteinExistence type="predicted"/>
<feature type="region of interest" description="Disordered" evidence="1">
    <location>
        <begin position="1"/>
        <end position="31"/>
    </location>
</feature>
<protein>
    <submittedName>
        <fullName evidence="2">Uncharacterized protein</fullName>
    </submittedName>
</protein>
<accession>A0A095BVA1</accession>
<organism evidence="2">
    <name type="scientific">Schistosoma haematobium</name>
    <name type="common">Blood fluke</name>
    <dbReference type="NCBI Taxonomy" id="6185"/>
    <lineage>
        <taxon>Eukaryota</taxon>
        <taxon>Metazoa</taxon>
        <taxon>Spiralia</taxon>
        <taxon>Lophotrochozoa</taxon>
        <taxon>Platyhelminthes</taxon>
        <taxon>Trematoda</taxon>
        <taxon>Digenea</taxon>
        <taxon>Strigeidida</taxon>
        <taxon>Schistosomatoidea</taxon>
        <taxon>Schistosomatidae</taxon>
        <taxon>Schistosoma</taxon>
    </lineage>
</organism>
<name>A0A095BVA1_SCHHA</name>
<evidence type="ECO:0000256" key="1">
    <source>
        <dbReference type="SAM" id="MobiDB-lite"/>
    </source>
</evidence>
<sequence>MGNETSQTSGQEEDNHRDDVSHKRSQSLQRDLTLSDTGITLLSNSCKSQSQISLHEIVGTNDSSQDKTNSKLTTDTSTTEIALLKTVQMELTDDEKECIQQVLARARLVEMNEDKRVTITYSAAFLKSVQPFVVKVTKKTQ</sequence>
<reference evidence="2" key="1">
    <citation type="journal article" date="2012" name="Nat. Genet.">
        <title>Whole-genome sequence of Schistosoma haematobium.</title>
        <authorList>
            <person name="Young N.D."/>
            <person name="Jex A.R."/>
            <person name="Li B."/>
            <person name="Liu S."/>
            <person name="Yang L."/>
            <person name="Xiong Z."/>
            <person name="Li Y."/>
            <person name="Cantacessi C."/>
            <person name="Hall R.S."/>
            <person name="Xu X."/>
            <person name="Chen F."/>
            <person name="Wu X."/>
            <person name="Zerlotini A."/>
            <person name="Oliveira G."/>
            <person name="Hofmann A."/>
            <person name="Zhang G."/>
            <person name="Fang X."/>
            <person name="Kang Y."/>
            <person name="Campbell B.E."/>
            <person name="Loukas A."/>
            <person name="Ranganathan S."/>
            <person name="Rollinson D."/>
            <person name="Rinaldi G."/>
            <person name="Brindley P.J."/>
            <person name="Yang H."/>
            <person name="Wang J."/>
            <person name="Wang J."/>
            <person name="Gasser R.B."/>
        </authorList>
    </citation>
    <scope>NUCLEOTIDE SEQUENCE [LARGE SCALE GENOMIC DNA]</scope>
</reference>
<feature type="compositionally biased region" description="Basic and acidic residues" evidence="1">
    <location>
        <begin position="13"/>
        <end position="22"/>
    </location>
</feature>
<gene>
    <name evidence="2" type="ORF">MS3_01042</name>
</gene>
<feature type="compositionally biased region" description="Polar residues" evidence="1">
    <location>
        <begin position="1"/>
        <end position="10"/>
    </location>
</feature>
<dbReference type="AlphaFoldDB" id="A0A095BVA1"/>
<evidence type="ECO:0000313" key="2">
    <source>
        <dbReference type="EMBL" id="KGB32878.1"/>
    </source>
</evidence>